<keyword evidence="3" id="KW-1185">Reference proteome</keyword>
<organism evidence="2 3">
    <name type="scientific">Actinidia rufa</name>
    <dbReference type="NCBI Taxonomy" id="165716"/>
    <lineage>
        <taxon>Eukaryota</taxon>
        <taxon>Viridiplantae</taxon>
        <taxon>Streptophyta</taxon>
        <taxon>Embryophyta</taxon>
        <taxon>Tracheophyta</taxon>
        <taxon>Spermatophyta</taxon>
        <taxon>Magnoliopsida</taxon>
        <taxon>eudicotyledons</taxon>
        <taxon>Gunneridae</taxon>
        <taxon>Pentapetalae</taxon>
        <taxon>asterids</taxon>
        <taxon>Ericales</taxon>
        <taxon>Actinidiaceae</taxon>
        <taxon>Actinidia</taxon>
    </lineage>
</organism>
<dbReference type="Proteomes" id="UP000585474">
    <property type="component" value="Unassembled WGS sequence"/>
</dbReference>
<dbReference type="PROSITE" id="PS50181">
    <property type="entry name" value="FBOX"/>
    <property type="match status" value="1"/>
</dbReference>
<dbReference type="SUPFAM" id="SSF52047">
    <property type="entry name" value="RNI-like"/>
    <property type="match status" value="1"/>
</dbReference>
<accession>A0A7J0DW62</accession>
<dbReference type="CDD" id="cd22164">
    <property type="entry name" value="F-box_AtSKIP19-like"/>
    <property type="match status" value="1"/>
</dbReference>
<dbReference type="Pfam" id="PF12937">
    <property type="entry name" value="F-box-like"/>
    <property type="match status" value="1"/>
</dbReference>
<dbReference type="PANTHER" id="PTHR38926">
    <property type="entry name" value="F-BOX DOMAIN CONTAINING PROTEIN, EXPRESSED"/>
    <property type="match status" value="1"/>
</dbReference>
<dbReference type="Gene3D" id="3.80.10.10">
    <property type="entry name" value="Ribonuclease Inhibitor"/>
    <property type="match status" value="1"/>
</dbReference>
<protein>
    <submittedName>
        <fullName evidence="2">RNI-like superfamily protein</fullName>
    </submittedName>
</protein>
<dbReference type="AlphaFoldDB" id="A0A7J0DW62"/>
<name>A0A7J0DW62_9ERIC</name>
<evidence type="ECO:0000259" key="1">
    <source>
        <dbReference type="PROSITE" id="PS50181"/>
    </source>
</evidence>
<dbReference type="PANTHER" id="PTHR38926:SF2">
    <property type="entry name" value="F-BOX_LRR-REPEAT PROTEIN 21-RELATED"/>
    <property type="match status" value="1"/>
</dbReference>
<gene>
    <name evidence="2" type="ORF">Acr_00g0083710</name>
</gene>
<dbReference type="OrthoDB" id="2095648at2759"/>
<reference evidence="3" key="1">
    <citation type="submission" date="2019-07" db="EMBL/GenBank/DDBJ databases">
        <title>De Novo Assembly of kiwifruit Actinidia rufa.</title>
        <authorList>
            <person name="Sugita-Konishi S."/>
            <person name="Sato K."/>
            <person name="Mori E."/>
            <person name="Abe Y."/>
            <person name="Kisaki G."/>
            <person name="Hamano K."/>
            <person name="Suezawa K."/>
            <person name="Otani M."/>
            <person name="Fukuda T."/>
            <person name="Manabe T."/>
            <person name="Gomi K."/>
            <person name="Tabuchi M."/>
            <person name="Akimitsu K."/>
            <person name="Kataoka I."/>
        </authorList>
    </citation>
    <scope>NUCLEOTIDE SEQUENCE [LARGE SCALE GENOMIC DNA]</scope>
    <source>
        <strain evidence="3">cv. Fuchu</strain>
    </source>
</reference>
<proteinExistence type="predicted"/>
<evidence type="ECO:0000313" key="3">
    <source>
        <dbReference type="Proteomes" id="UP000585474"/>
    </source>
</evidence>
<evidence type="ECO:0000313" key="2">
    <source>
        <dbReference type="EMBL" id="GFS43116.1"/>
    </source>
</evidence>
<dbReference type="EMBL" id="BJWL01000410">
    <property type="protein sequence ID" value="GFS43116.1"/>
    <property type="molecule type" value="Genomic_DNA"/>
</dbReference>
<dbReference type="InterPro" id="IPR001810">
    <property type="entry name" value="F-box_dom"/>
</dbReference>
<dbReference type="InterPro" id="IPR032675">
    <property type="entry name" value="LRR_dom_sf"/>
</dbReference>
<sequence length="274" mass="30450">MASSSGSPSQAADEIRNWLELPRDVTATLLHKLGAIEILESAQKVCTTWRSICKDPAMWRTIDMCNPGELHNMSYDLQKMAMHAIDRSCGELIDINLEHFATDELLQYISERAGQLRCLRLACCYCISDEGLTEATKKLPFLEELIIIFGNIRKGGLENVGCCCPHLKSLAYNDYGCLALASDDEVLAIAETMPVLHHLQLIGNRMTNKGLQAILDGCLFLDPLICGSVGRLFLGGIWGNYVLNRSKICGVQMTPLMIMGFIQPFMGDMDQLMR</sequence>
<feature type="domain" description="F-box" evidence="1">
    <location>
        <begin position="15"/>
        <end position="62"/>
    </location>
</feature>
<comment type="caution">
    <text evidence="2">The sequence shown here is derived from an EMBL/GenBank/DDBJ whole genome shotgun (WGS) entry which is preliminary data.</text>
</comment>